<evidence type="ECO:0000259" key="2">
    <source>
        <dbReference type="Pfam" id="PF13739"/>
    </source>
</evidence>
<accession>A0A0F5I1B3</accession>
<evidence type="ECO:0000313" key="3">
    <source>
        <dbReference type="EMBL" id="KKB39045.1"/>
    </source>
</evidence>
<dbReference type="Pfam" id="PF11738">
    <property type="entry name" value="DUF3298"/>
    <property type="match status" value="1"/>
</dbReference>
<dbReference type="InterPro" id="IPR025303">
    <property type="entry name" value="PdaC"/>
</dbReference>
<dbReference type="Gene3D" id="3.90.640.20">
    <property type="entry name" value="Heat-shock cognate protein, ATPase"/>
    <property type="match status" value="1"/>
</dbReference>
<dbReference type="AlphaFoldDB" id="A0A0F5I1B3"/>
<dbReference type="Pfam" id="PF13739">
    <property type="entry name" value="PdaC"/>
    <property type="match status" value="1"/>
</dbReference>
<feature type="domain" description="DUF3298" evidence="1">
    <location>
        <begin position="114"/>
        <end position="183"/>
    </location>
</feature>
<dbReference type="Gene3D" id="3.30.565.40">
    <property type="entry name" value="Fervidobacterium nodosum Rt17-B1 like"/>
    <property type="match status" value="1"/>
</dbReference>
<feature type="domain" description="Deacetylase PdaC" evidence="2">
    <location>
        <begin position="20"/>
        <end position="95"/>
    </location>
</feature>
<dbReference type="InterPro" id="IPR037126">
    <property type="entry name" value="PdaC/RsiV-like_sf"/>
</dbReference>
<gene>
    <name evidence="3" type="ORF">QY95_02485</name>
</gene>
<evidence type="ECO:0000259" key="1">
    <source>
        <dbReference type="Pfam" id="PF11738"/>
    </source>
</evidence>
<dbReference type="Proteomes" id="UP000031563">
    <property type="component" value="Unassembled WGS sequence"/>
</dbReference>
<proteinExistence type="predicted"/>
<dbReference type="OrthoDB" id="5637at2"/>
<name>A0A0F5I1B3_BACTR</name>
<protein>
    <recommendedName>
        <fullName evidence="5">DUF3298 and DUF4163 domain-containing protein</fullName>
    </recommendedName>
</protein>
<dbReference type="InterPro" id="IPR021729">
    <property type="entry name" value="DUF3298"/>
</dbReference>
<sequence>MFQRPVIVHTRSYTDTDRNIFVYYPIVTGLNNATLQESLNRTVILQLNNLLRERDAFDPSLVELQGWFEVKTNQRGILSIALYAYSYTGGAHGLTTIKTLTFDLTSGKLYTLSELFKEGADYENVLLGLIKDQVKARDIPVITGEVTPPENDHFYVADKSLVLYYQLYDLAPYVYGITYFPISIYDLQDIIDENGPLGEMLGSV</sequence>
<evidence type="ECO:0008006" key="5">
    <source>
        <dbReference type="Google" id="ProtNLM"/>
    </source>
</evidence>
<organism evidence="3 4">
    <name type="scientific">Bacillus thermotolerans</name>
    <name type="common">Quasibacillus thermotolerans</name>
    <dbReference type="NCBI Taxonomy" id="1221996"/>
    <lineage>
        <taxon>Bacteria</taxon>
        <taxon>Bacillati</taxon>
        <taxon>Bacillota</taxon>
        <taxon>Bacilli</taxon>
        <taxon>Bacillales</taxon>
        <taxon>Bacillaceae</taxon>
        <taxon>Bacillus</taxon>
    </lineage>
</organism>
<keyword evidence="4" id="KW-1185">Reference proteome</keyword>
<comment type="caution">
    <text evidence="3">The sequence shown here is derived from an EMBL/GenBank/DDBJ whole genome shotgun (WGS) entry which is preliminary data.</text>
</comment>
<evidence type="ECO:0000313" key="4">
    <source>
        <dbReference type="Proteomes" id="UP000031563"/>
    </source>
</evidence>
<reference evidence="3" key="1">
    <citation type="submission" date="2015-02" db="EMBL/GenBank/DDBJ databases">
        <title>Genome Assembly of Bacillaceae bacterium MTCC 8252.</title>
        <authorList>
            <person name="Verma A."/>
            <person name="Khatri I."/>
            <person name="Mual P."/>
            <person name="Subramanian S."/>
            <person name="Krishnamurthi S."/>
        </authorList>
    </citation>
    <scope>NUCLEOTIDE SEQUENCE [LARGE SCALE GENOMIC DNA]</scope>
    <source>
        <strain evidence="3">MTCC 8252</strain>
    </source>
</reference>
<dbReference type="STRING" id="1221996.QY95_02485"/>
<dbReference type="EMBL" id="JWIR02000043">
    <property type="protein sequence ID" value="KKB39045.1"/>
    <property type="molecule type" value="Genomic_DNA"/>
</dbReference>
<accession>A0A0F5HQ05</accession>